<feature type="modified residue" description="4-aspartylphosphate" evidence="10">
    <location>
        <position position="56"/>
    </location>
</feature>
<evidence type="ECO:0000256" key="10">
    <source>
        <dbReference type="PROSITE-ProRule" id="PRU00169"/>
    </source>
</evidence>
<evidence type="ECO:0000313" key="14">
    <source>
        <dbReference type="EMBL" id="GBU05019.1"/>
    </source>
</evidence>
<dbReference type="AlphaFoldDB" id="A0A4R3JBH5"/>
<evidence type="ECO:0000256" key="8">
    <source>
        <dbReference type="ARBA" id="ARBA00023163"/>
    </source>
</evidence>
<dbReference type="Proteomes" id="UP000294613">
    <property type="component" value="Unassembled WGS sequence"/>
</dbReference>
<dbReference type="Proteomes" id="UP000702954">
    <property type="component" value="Unassembled WGS sequence"/>
</dbReference>
<dbReference type="EMBL" id="BHEO01000008">
    <property type="protein sequence ID" value="GBU05019.1"/>
    <property type="molecule type" value="Genomic_DNA"/>
</dbReference>
<dbReference type="InterPro" id="IPR009057">
    <property type="entry name" value="Homeodomain-like_sf"/>
</dbReference>
<evidence type="ECO:0000256" key="9">
    <source>
        <dbReference type="ARBA" id="ARBA00024867"/>
    </source>
</evidence>
<evidence type="ECO:0000313" key="16">
    <source>
        <dbReference type="Proteomes" id="UP000294613"/>
    </source>
</evidence>
<evidence type="ECO:0000256" key="5">
    <source>
        <dbReference type="ARBA" id="ARBA00023012"/>
    </source>
</evidence>
<dbReference type="PANTHER" id="PTHR42713:SF3">
    <property type="entry name" value="TRANSCRIPTIONAL REGULATORY PROTEIN HPTR"/>
    <property type="match status" value="1"/>
</dbReference>
<keyword evidence="17" id="KW-1185">Reference proteome</keyword>
<protein>
    <recommendedName>
        <fullName evidence="2">Stage 0 sporulation protein A homolog</fullName>
    </recommendedName>
</protein>
<feature type="domain" description="Response regulatory" evidence="13">
    <location>
        <begin position="4"/>
        <end position="121"/>
    </location>
</feature>
<keyword evidence="5" id="KW-0902">Two-component regulatory system</keyword>
<dbReference type="CDD" id="cd17536">
    <property type="entry name" value="REC_YesN-like"/>
    <property type="match status" value="1"/>
</dbReference>
<accession>A0A4R3JBH5</accession>
<reference evidence="15 16" key="2">
    <citation type="submission" date="2019-03" db="EMBL/GenBank/DDBJ databases">
        <title>Genomic Encyclopedia of Type Strains, Phase IV (KMG-IV): sequencing the most valuable type-strain genomes for metagenomic binning, comparative biology and taxonomic classification.</title>
        <authorList>
            <person name="Goeker M."/>
        </authorList>
    </citation>
    <scope>NUCLEOTIDE SEQUENCE [LARGE SCALE GENOMIC DNA]</scope>
    <source>
        <strain evidence="15 16">DSM 103426</strain>
    </source>
</reference>
<proteinExistence type="predicted"/>
<keyword evidence="8" id="KW-0804">Transcription</keyword>
<dbReference type="InterPro" id="IPR001789">
    <property type="entry name" value="Sig_transdc_resp-reg_receiver"/>
</dbReference>
<dbReference type="Gene3D" id="1.10.10.60">
    <property type="entry name" value="Homeodomain-like"/>
    <property type="match status" value="2"/>
</dbReference>
<evidence type="ECO:0000256" key="6">
    <source>
        <dbReference type="ARBA" id="ARBA00023015"/>
    </source>
</evidence>
<dbReference type="Pfam" id="PF00072">
    <property type="entry name" value="Response_reg"/>
    <property type="match status" value="1"/>
</dbReference>
<organism evidence="15 16">
    <name type="scientific">Faecalimonas umbilicata</name>
    <dbReference type="NCBI Taxonomy" id="1912855"/>
    <lineage>
        <taxon>Bacteria</taxon>
        <taxon>Bacillati</taxon>
        <taxon>Bacillota</taxon>
        <taxon>Clostridia</taxon>
        <taxon>Lachnospirales</taxon>
        <taxon>Lachnospiraceae</taxon>
        <taxon>Faecalimonas</taxon>
    </lineage>
</organism>
<comment type="function">
    <text evidence="9">May play the central regulatory role in sporulation. It may be an element of the effector pathway responsible for the activation of sporulation genes in response to nutritional stress. Spo0A may act in concert with spo0H (a sigma factor) to control the expression of some genes that are critical to the sporulation process.</text>
</comment>
<dbReference type="EMBL" id="SLZV01000032">
    <property type="protein sequence ID" value="TCS62436.1"/>
    <property type="molecule type" value="Genomic_DNA"/>
</dbReference>
<dbReference type="PROSITE" id="PS01124">
    <property type="entry name" value="HTH_ARAC_FAMILY_2"/>
    <property type="match status" value="1"/>
</dbReference>
<name>A0A4R3JBH5_9FIRM</name>
<dbReference type="InterPro" id="IPR011006">
    <property type="entry name" value="CheY-like_superfamily"/>
</dbReference>
<evidence type="ECO:0000256" key="3">
    <source>
        <dbReference type="ARBA" id="ARBA00022490"/>
    </source>
</evidence>
<evidence type="ECO:0000256" key="11">
    <source>
        <dbReference type="SAM" id="Coils"/>
    </source>
</evidence>
<dbReference type="SUPFAM" id="SSF46689">
    <property type="entry name" value="Homeodomain-like"/>
    <property type="match status" value="2"/>
</dbReference>
<keyword evidence="7 14" id="KW-0238">DNA-binding</keyword>
<dbReference type="Pfam" id="PF12833">
    <property type="entry name" value="HTH_18"/>
    <property type="match status" value="1"/>
</dbReference>
<evidence type="ECO:0000259" key="13">
    <source>
        <dbReference type="PROSITE" id="PS50110"/>
    </source>
</evidence>
<dbReference type="SMART" id="SM00448">
    <property type="entry name" value="REC"/>
    <property type="match status" value="1"/>
</dbReference>
<keyword evidence="6" id="KW-0805">Transcription regulation</keyword>
<sequence>MPYKIMLVDDEEEVRTSIIRKMDWEALGFHVVGDAENGEDALEKIHILDPDVIITDIHMPYMDGLQLAETVKEKYPGKEVVIFSGYNDFEYAKQAMKCGVTEYILKPVNSEELGEILQRIREKRDKYLEQQRDIRILRENYRKNFPILKEKFLNDWMEEKIVKEEFYEKLEEYVPEIRDSDRWIVAMFCIEREETVEGGAVVEEKELHQVSVEKVIDEYLTEKYPFARFICEKEIGVVIALSQEQTVNELLGVFDQIQKVCRQVFGLQISIGVGSRKQWIRQVPQSFMEAKEASGYRAVPDMGSVIYIRDVEPKKTETLIFEEQEKNALIHAVKFEQEEEIACELTKIIGRIADGKIYSRQCKSYVISVLNSILQVVWSNELEEQRIFGYGTDCYEQVLHMKTTEEVEQFLLKLCCEIHTQLVQRRENMTIDIIKEAKEYIQENYANPELSVEMLCSSLHLSPSYFSTVFKKETGQNYVAYLTDVRLNKAVELLNHTDDKTYIIAAKVGYPEPNYFSYVFKKKFGVSPSKYKGKS</sequence>
<dbReference type="InterPro" id="IPR051552">
    <property type="entry name" value="HptR"/>
</dbReference>
<evidence type="ECO:0000256" key="2">
    <source>
        <dbReference type="ARBA" id="ARBA00018672"/>
    </source>
</evidence>
<evidence type="ECO:0000313" key="15">
    <source>
        <dbReference type="EMBL" id="TCS62436.1"/>
    </source>
</evidence>
<dbReference type="GO" id="GO:0000160">
    <property type="term" value="P:phosphorelay signal transduction system"/>
    <property type="evidence" value="ECO:0007669"/>
    <property type="project" value="UniProtKB-KW"/>
</dbReference>
<keyword evidence="4 10" id="KW-0597">Phosphoprotein</keyword>
<dbReference type="SMART" id="SM00342">
    <property type="entry name" value="HTH_ARAC"/>
    <property type="match status" value="1"/>
</dbReference>
<keyword evidence="3" id="KW-0963">Cytoplasm</keyword>
<evidence type="ECO:0000259" key="12">
    <source>
        <dbReference type="PROSITE" id="PS01124"/>
    </source>
</evidence>
<evidence type="ECO:0000256" key="7">
    <source>
        <dbReference type="ARBA" id="ARBA00023125"/>
    </source>
</evidence>
<reference evidence="14 17" key="1">
    <citation type="journal article" date="2018" name="Int. J. Syst. Evol. Microbiol.">
        <title>Draft Genome Sequence of Faecalimonas umbilicata JCM 30896T, an Acetate-Producing Bacterium Isolated from Human Feces.</title>
        <authorList>
            <person name="Sakamoto M."/>
            <person name="Ikeyama N."/>
            <person name="Yuki M."/>
            <person name="Ohkuma M."/>
        </authorList>
    </citation>
    <scope>NUCLEOTIDE SEQUENCE [LARGE SCALE GENOMIC DNA]</scope>
    <source>
        <strain evidence="14 17">EGH7</strain>
    </source>
</reference>
<comment type="caution">
    <text evidence="15">The sequence shown here is derived from an EMBL/GenBank/DDBJ whole genome shotgun (WGS) entry which is preliminary data.</text>
</comment>
<evidence type="ECO:0000256" key="1">
    <source>
        <dbReference type="ARBA" id="ARBA00004496"/>
    </source>
</evidence>
<dbReference type="GO" id="GO:0005737">
    <property type="term" value="C:cytoplasm"/>
    <property type="evidence" value="ECO:0007669"/>
    <property type="project" value="UniProtKB-SubCell"/>
</dbReference>
<dbReference type="PROSITE" id="PS50110">
    <property type="entry name" value="RESPONSE_REGULATORY"/>
    <property type="match status" value="1"/>
</dbReference>
<evidence type="ECO:0000256" key="4">
    <source>
        <dbReference type="ARBA" id="ARBA00022553"/>
    </source>
</evidence>
<dbReference type="GO" id="GO:0043565">
    <property type="term" value="F:sequence-specific DNA binding"/>
    <property type="evidence" value="ECO:0007669"/>
    <property type="project" value="InterPro"/>
</dbReference>
<gene>
    <name evidence="15" type="ORF">EDD74_1327</name>
    <name evidence="14" type="ORF">FAEUMB_15600</name>
</gene>
<comment type="subcellular location">
    <subcellularLocation>
        <location evidence="1">Cytoplasm</location>
    </subcellularLocation>
</comment>
<dbReference type="Gene3D" id="3.40.50.2300">
    <property type="match status" value="1"/>
</dbReference>
<dbReference type="SUPFAM" id="SSF52172">
    <property type="entry name" value="CheY-like"/>
    <property type="match status" value="1"/>
</dbReference>
<feature type="coiled-coil region" evidence="11">
    <location>
        <begin position="110"/>
        <end position="140"/>
    </location>
</feature>
<feature type="domain" description="HTH araC/xylS-type" evidence="12">
    <location>
        <begin position="435"/>
        <end position="534"/>
    </location>
</feature>
<dbReference type="InterPro" id="IPR018060">
    <property type="entry name" value="HTH_AraC"/>
</dbReference>
<dbReference type="PANTHER" id="PTHR42713">
    <property type="entry name" value="HISTIDINE KINASE-RELATED"/>
    <property type="match status" value="1"/>
</dbReference>
<evidence type="ECO:0000313" key="17">
    <source>
        <dbReference type="Proteomes" id="UP000702954"/>
    </source>
</evidence>
<dbReference type="GO" id="GO:0003700">
    <property type="term" value="F:DNA-binding transcription factor activity"/>
    <property type="evidence" value="ECO:0007669"/>
    <property type="project" value="InterPro"/>
</dbReference>
<keyword evidence="11" id="KW-0175">Coiled coil</keyword>
<dbReference type="RefSeq" id="WP_116441639.1">
    <property type="nucleotide sequence ID" value="NZ_BHEO01000008.1"/>
</dbReference>